<keyword evidence="3" id="KW-0408">Iron</keyword>
<evidence type="ECO:0000256" key="2">
    <source>
        <dbReference type="ARBA" id="ARBA00022723"/>
    </source>
</evidence>
<keyword evidence="6" id="KW-1185">Reference proteome</keyword>
<feature type="domain" description="JmjC" evidence="4">
    <location>
        <begin position="111"/>
        <end position="147"/>
    </location>
</feature>
<accession>A0A6C7E9Z4</accession>
<feature type="domain" description="JmjC" evidence="4">
    <location>
        <begin position="68"/>
        <end position="107"/>
    </location>
</feature>
<evidence type="ECO:0000256" key="3">
    <source>
        <dbReference type="ARBA" id="ARBA00023004"/>
    </source>
</evidence>
<comment type="cofactor">
    <cofactor evidence="1">
        <name>Fe(2+)</name>
        <dbReference type="ChEBI" id="CHEBI:29033"/>
    </cofactor>
</comment>
<dbReference type="GO" id="GO:0051864">
    <property type="term" value="F:histone H3K36 demethylase activity"/>
    <property type="evidence" value="ECO:0007669"/>
    <property type="project" value="TreeGrafter"/>
</dbReference>
<dbReference type="GO" id="GO:0032453">
    <property type="term" value="F:histone H3K4 demethylase activity"/>
    <property type="evidence" value="ECO:0007669"/>
    <property type="project" value="TreeGrafter"/>
</dbReference>
<proteinExistence type="predicted"/>
<evidence type="ECO:0000313" key="6">
    <source>
        <dbReference type="Proteomes" id="UP000011863"/>
    </source>
</evidence>
<dbReference type="EMBL" id="AP012057">
    <property type="protein sequence ID" value="BAN03547.1"/>
    <property type="molecule type" value="Genomic_DNA"/>
</dbReference>
<protein>
    <recommendedName>
        <fullName evidence="4">JmjC domain-containing protein</fullName>
    </recommendedName>
</protein>
<dbReference type="Proteomes" id="UP000011863">
    <property type="component" value="Chromosome"/>
</dbReference>
<dbReference type="Pfam" id="PF08007">
    <property type="entry name" value="JmjC_2"/>
    <property type="match status" value="2"/>
</dbReference>
<reference evidence="5 6" key="1">
    <citation type="journal article" date="2013" name="Int. J. Syst. Evol. Microbiol.">
        <title>Ilumatobacter nonamiense sp. nov. and Ilumatobacter coccineum sp. nov., isolated from seashore sand.</title>
        <authorList>
            <person name="Matsumoto A."/>
            <person name="Kasai H."/>
            <person name="Matsuo Y."/>
            <person name="Shizuri Y."/>
            <person name="Ichikawa N."/>
            <person name="Fujita N."/>
            <person name="Omura S."/>
            <person name="Takahashi Y."/>
        </authorList>
    </citation>
    <scope>NUCLEOTIDE SEQUENCE [LARGE SCALE GENOMIC DNA]</scope>
    <source>
        <strain evidence="6">NBRC 103263 / KCTC 29153 / YM16-304</strain>
    </source>
</reference>
<dbReference type="InterPro" id="IPR039994">
    <property type="entry name" value="NO66-like"/>
</dbReference>
<gene>
    <name evidence="5" type="ORF">YM304_32330</name>
</gene>
<dbReference type="OrthoDB" id="9764016at2"/>
<dbReference type="CDD" id="cd02208">
    <property type="entry name" value="cupin_RmlC-like"/>
    <property type="match status" value="1"/>
</dbReference>
<evidence type="ECO:0000313" key="5">
    <source>
        <dbReference type="EMBL" id="BAN03547.1"/>
    </source>
</evidence>
<evidence type="ECO:0000259" key="4">
    <source>
        <dbReference type="Pfam" id="PF08007"/>
    </source>
</evidence>
<keyword evidence="2" id="KW-0479">Metal-binding</keyword>
<evidence type="ECO:0000256" key="1">
    <source>
        <dbReference type="ARBA" id="ARBA00001954"/>
    </source>
</evidence>
<name>A0A6C7E9Z4_ILUCY</name>
<dbReference type="AlphaFoldDB" id="A0A6C7E9Z4"/>
<dbReference type="Gene3D" id="2.60.120.650">
    <property type="entry name" value="Cupin"/>
    <property type="match status" value="2"/>
</dbReference>
<dbReference type="SUPFAM" id="SSF51197">
    <property type="entry name" value="Clavaminate synthase-like"/>
    <property type="match status" value="1"/>
</dbReference>
<dbReference type="PANTHER" id="PTHR13096">
    <property type="entry name" value="MINA53 MYC INDUCED NUCLEAR ANTIGEN"/>
    <property type="match status" value="1"/>
</dbReference>
<dbReference type="InterPro" id="IPR003347">
    <property type="entry name" value="JmjC_dom"/>
</dbReference>
<dbReference type="KEGG" id="aym:YM304_32330"/>
<dbReference type="GO" id="GO:0046872">
    <property type="term" value="F:metal ion binding"/>
    <property type="evidence" value="ECO:0007669"/>
    <property type="project" value="UniProtKB-KW"/>
</dbReference>
<dbReference type="RefSeq" id="WP_015442794.1">
    <property type="nucleotide sequence ID" value="NC_020520.1"/>
</dbReference>
<organism evidence="5 6">
    <name type="scientific">Ilumatobacter coccineus (strain NBRC 103263 / KCTC 29153 / YM16-304)</name>
    <dbReference type="NCBI Taxonomy" id="1313172"/>
    <lineage>
        <taxon>Bacteria</taxon>
        <taxon>Bacillati</taxon>
        <taxon>Actinomycetota</taxon>
        <taxon>Acidimicrobiia</taxon>
        <taxon>Acidimicrobiales</taxon>
        <taxon>Ilumatobacteraceae</taxon>
        <taxon>Ilumatobacter</taxon>
    </lineage>
</organism>
<sequence length="313" mass="34107">MVRDGQPIAAEKYTERARLGGWDLRDVIAPDRVAEQFAAGATVVAQSLHRTHPTVRSFVDDLRADVSHPLQANAYLTPPNSTGLAPHSDRHDVIVLQLEGSKQWAVDGLGEFELRPGDVLYVPAGHEHAATSTERSSLHLTIGLLRVTHRAVIERVLRSAPSTLDDPLPLRYADESDDPLVASIDAALADVRTHLESVVPSEVARTERRRRSTSTTSARRPLTAAIALQDLDGAATVVRAGSPWTTTRPDDSTIRVEADGRRLTAPRSCERALALVRTGDGARVDELPGLDHDSRVLLARRLVSTGLCRLLER</sequence>
<dbReference type="PANTHER" id="PTHR13096:SF9">
    <property type="entry name" value="BIFUNCTIONAL LYSINE-SPECIFIC DEMETHYLASE AND HISTIDYL-HYDROXYLASE"/>
    <property type="match status" value="1"/>
</dbReference>